<organism evidence="4 5">
    <name type="scientific">Portunus trituberculatus</name>
    <name type="common">Swimming crab</name>
    <name type="synonym">Neptunus trituberculatus</name>
    <dbReference type="NCBI Taxonomy" id="210409"/>
    <lineage>
        <taxon>Eukaryota</taxon>
        <taxon>Metazoa</taxon>
        <taxon>Ecdysozoa</taxon>
        <taxon>Arthropoda</taxon>
        <taxon>Crustacea</taxon>
        <taxon>Multicrustacea</taxon>
        <taxon>Malacostraca</taxon>
        <taxon>Eumalacostraca</taxon>
        <taxon>Eucarida</taxon>
        <taxon>Decapoda</taxon>
        <taxon>Pleocyemata</taxon>
        <taxon>Brachyura</taxon>
        <taxon>Eubrachyura</taxon>
        <taxon>Portunoidea</taxon>
        <taxon>Portunidae</taxon>
        <taxon>Portuninae</taxon>
        <taxon>Portunus</taxon>
    </lineage>
</organism>
<evidence type="ECO:0000313" key="4">
    <source>
        <dbReference type="EMBL" id="MPC88927.1"/>
    </source>
</evidence>
<evidence type="ECO:0000256" key="2">
    <source>
        <dbReference type="PROSITE-ProRule" id="PRU00176"/>
    </source>
</evidence>
<keyword evidence="1 2" id="KW-0694">RNA-binding</keyword>
<dbReference type="InterPro" id="IPR035979">
    <property type="entry name" value="RBD_domain_sf"/>
</dbReference>
<dbReference type="InterPro" id="IPR012677">
    <property type="entry name" value="Nucleotide-bd_a/b_plait_sf"/>
</dbReference>
<evidence type="ECO:0000256" key="1">
    <source>
        <dbReference type="ARBA" id="ARBA00022884"/>
    </source>
</evidence>
<protein>
    <submittedName>
        <fullName evidence="4">Polymerase delta-interacting protein 3</fullName>
    </submittedName>
</protein>
<dbReference type="Gene3D" id="3.30.70.330">
    <property type="match status" value="1"/>
</dbReference>
<evidence type="ECO:0000259" key="3">
    <source>
        <dbReference type="PROSITE" id="PS50102"/>
    </source>
</evidence>
<dbReference type="EMBL" id="VSRR010079364">
    <property type="protein sequence ID" value="MPC88927.1"/>
    <property type="molecule type" value="Genomic_DNA"/>
</dbReference>
<dbReference type="PROSITE" id="PS50102">
    <property type="entry name" value="RRM"/>
    <property type="match status" value="1"/>
</dbReference>
<dbReference type="OrthoDB" id="346839at2759"/>
<feature type="domain" description="RRM" evidence="3">
    <location>
        <begin position="1"/>
        <end position="56"/>
    </location>
</feature>
<sequence>MEELFGTIGNILSARMVREGVAEAVFMNEEDAYKSVEVFNNRQLDGQPMCVSVVNKKVPVLAAAAPPQPSRTETKSVLKAAR</sequence>
<dbReference type="AlphaFoldDB" id="A0A5B7J5Y0"/>
<evidence type="ECO:0000313" key="5">
    <source>
        <dbReference type="Proteomes" id="UP000324222"/>
    </source>
</evidence>
<gene>
    <name evidence="4" type="primary">Poldip3</name>
    <name evidence="4" type="ORF">E2C01_083851</name>
</gene>
<dbReference type="InterPro" id="IPR000504">
    <property type="entry name" value="RRM_dom"/>
</dbReference>
<keyword evidence="5" id="KW-1185">Reference proteome</keyword>
<dbReference type="SUPFAM" id="SSF54928">
    <property type="entry name" value="RNA-binding domain, RBD"/>
    <property type="match status" value="1"/>
</dbReference>
<dbReference type="Proteomes" id="UP000324222">
    <property type="component" value="Unassembled WGS sequence"/>
</dbReference>
<dbReference type="Pfam" id="PF00076">
    <property type="entry name" value="RRM_1"/>
    <property type="match status" value="1"/>
</dbReference>
<accession>A0A5B7J5Y0</accession>
<dbReference type="GO" id="GO:0003723">
    <property type="term" value="F:RNA binding"/>
    <property type="evidence" value="ECO:0007669"/>
    <property type="project" value="UniProtKB-UniRule"/>
</dbReference>
<reference evidence="4 5" key="1">
    <citation type="submission" date="2019-05" db="EMBL/GenBank/DDBJ databases">
        <title>Another draft genome of Portunus trituberculatus and its Hox gene families provides insights of decapod evolution.</title>
        <authorList>
            <person name="Jeong J.-H."/>
            <person name="Song I."/>
            <person name="Kim S."/>
            <person name="Choi T."/>
            <person name="Kim D."/>
            <person name="Ryu S."/>
            <person name="Kim W."/>
        </authorList>
    </citation>
    <scope>NUCLEOTIDE SEQUENCE [LARGE SCALE GENOMIC DNA]</scope>
    <source>
        <tissue evidence="4">Muscle</tissue>
    </source>
</reference>
<name>A0A5B7J5Y0_PORTR</name>
<comment type="caution">
    <text evidence="4">The sequence shown here is derived from an EMBL/GenBank/DDBJ whole genome shotgun (WGS) entry which is preliminary data.</text>
</comment>
<proteinExistence type="predicted"/>